<dbReference type="FunFam" id="3.20.20.10:FF:000003">
    <property type="entry name" value="Diaminopimelate decarboxylase"/>
    <property type="match status" value="1"/>
</dbReference>
<dbReference type="Gene3D" id="3.20.20.10">
    <property type="entry name" value="Alanine racemase"/>
    <property type="match status" value="1"/>
</dbReference>
<dbReference type="CDD" id="cd06828">
    <property type="entry name" value="PLPDE_III_DapDC"/>
    <property type="match status" value="1"/>
</dbReference>
<dbReference type="InterPro" id="IPR022643">
    <property type="entry name" value="De-COase2_C"/>
</dbReference>
<dbReference type="SUPFAM" id="SSF51419">
    <property type="entry name" value="PLP-binding barrel"/>
    <property type="match status" value="1"/>
</dbReference>
<feature type="binding site" evidence="5">
    <location>
        <position position="389"/>
    </location>
    <ligand>
        <name>pyridoxal 5'-phosphate</name>
        <dbReference type="ChEBI" id="CHEBI:597326"/>
    </ligand>
</feature>
<evidence type="ECO:0000256" key="5">
    <source>
        <dbReference type="HAMAP-Rule" id="MF_02120"/>
    </source>
</evidence>
<dbReference type="Pfam" id="PF00278">
    <property type="entry name" value="Orn_DAP_Arg_deC"/>
    <property type="match status" value="1"/>
</dbReference>
<feature type="modified residue" description="N6-(pyridoxal phosphate)lysine" evidence="5 7">
    <location>
        <position position="65"/>
    </location>
</feature>
<keyword evidence="5" id="KW-0028">Amino-acid biosynthesis</keyword>
<evidence type="ECO:0000256" key="8">
    <source>
        <dbReference type="RuleBase" id="RU003738"/>
    </source>
</evidence>
<gene>
    <name evidence="5 11" type="primary">lysA</name>
    <name evidence="11" type="ORF">GFC01_12060</name>
</gene>
<feature type="binding site" evidence="5">
    <location>
        <position position="329"/>
    </location>
    <ligand>
        <name>substrate</name>
    </ligand>
</feature>
<evidence type="ECO:0000256" key="7">
    <source>
        <dbReference type="PIRSR" id="PIRSR600183-50"/>
    </source>
</evidence>
<dbReference type="Gene3D" id="2.40.37.10">
    <property type="entry name" value="Lyase, Ornithine Decarboxylase, Chain A, domain 1"/>
    <property type="match status" value="1"/>
</dbReference>
<dbReference type="AlphaFoldDB" id="A0A6N7ISS4"/>
<evidence type="ECO:0000256" key="3">
    <source>
        <dbReference type="ARBA" id="ARBA00022898"/>
    </source>
</evidence>
<comment type="cofactor">
    <cofactor evidence="1 5 7 8">
        <name>pyridoxal 5'-phosphate</name>
        <dbReference type="ChEBI" id="CHEBI:597326"/>
    </cofactor>
</comment>
<comment type="similarity">
    <text evidence="5">Belongs to the Orn/Lys/Arg decarboxylase class-II family. LysA subfamily.</text>
</comment>
<feature type="binding site" evidence="5">
    <location>
        <position position="389"/>
    </location>
    <ligand>
        <name>substrate</name>
    </ligand>
</feature>
<sequence length="447" mass="49398">MKLHGTMGINSRGHLEIGGCDTVDLAREFGTPLYVVDEEHFRANCRSYYRAFTEKYGAEVLYAAKTLLTLAICRMVEEEGLAMDVVSGGELYTAIKARFPMSRVYFHGNNKSREELHLALEARVSRFMVDNLYELELLNQLAREMRTRAGVILRLTPGVEAHTHEYIKTGQIDSKFGLVIENGQAMAAVKEALALDHINLHGFHCHIGSQIFELDSYAHAARVMMDFVSRVYRETGWICSELNLGGGLGIYYAPGDQPRPVEDYAAVIMGAVRESALERGLPVPRVMVEPGRSISGPAGTTLYTVGAVKEIPGVRKYVAVDGGMGDNPRPALYQSRYEACVANKAAMEPAEVVSIAGKCCESGDMLIWDIALPRVEPGDVLAVSCTGAYNYTMSMNYNRLPRPAMVLVRDGRADVIVQRETYADLLRNDVIPERLRPGRLLNVAASR</sequence>
<dbReference type="InterPro" id="IPR022644">
    <property type="entry name" value="De-COase2_N"/>
</dbReference>
<evidence type="ECO:0000259" key="10">
    <source>
        <dbReference type="Pfam" id="PF02784"/>
    </source>
</evidence>
<reference evidence="11 12" key="1">
    <citation type="submission" date="2019-10" db="EMBL/GenBank/DDBJ databases">
        <title>Comparative genomics of sulfur disproportionating microorganisms.</title>
        <authorList>
            <person name="Ward L.M."/>
            <person name="Bertran E."/>
            <person name="Johnston D."/>
        </authorList>
    </citation>
    <scope>NUCLEOTIDE SEQUENCE [LARGE SCALE GENOMIC DNA]</scope>
    <source>
        <strain evidence="11 12">DSM 14055</strain>
    </source>
</reference>
<protein>
    <recommendedName>
        <fullName evidence="5 6">Diaminopimelate decarboxylase</fullName>
        <shortName evidence="5">DAP decarboxylase</shortName>
        <shortName evidence="5">DAPDC</shortName>
        <ecNumber evidence="5 6">4.1.1.20</ecNumber>
    </recommendedName>
</protein>
<dbReference type="InterPro" id="IPR029066">
    <property type="entry name" value="PLP-binding_barrel"/>
</dbReference>
<dbReference type="EMBL" id="WHYR01000034">
    <property type="protein sequence ID" value="MQL52981.1"/>
    <property type="molecule type" value="Genomic_DNA"/>
</dbReference>
<evidence type="ECO:0000256" key="2">
    <source>
        <dbReference type="ARBA" id="ARBA00022793"/>
    </source>
</evidence>
<dbReference type="NCBIfam" id="TIGR01048">
    <property type="entry name" value="lysA"/>
    <property type="match status" value="1"/>
</dbReference>
<comment type="function">
    <text evidence="5">Specifically catalyzes the decarboxylation of meso-diaminopimelate (meso-DAP) to L-lysine.</text>
</comment>
<evidence type="ECO:0000256" key="4">
    <source>
        <dbReference type="ARBA" id="ARBA00023239"/>
    </source>
</evidence>
<feature type="binding site" evidence="5">
    <location>
        <position position="247"/>
    </location>
    <ligand>
        <name>pyridoxal 5'-phosphate</name>
        <dbReference type="ChEBI" id="CHEBI:597326"/>
    </ligand>
</feature>
<comment type="caution">
    <text evidence="11">The sequence shown here is derived from an EMBL/GenBank/DDBJ whole genome shotgun (WGS) entry which is preliminary data.</text>
</comment>
<dbReference type="OrthoDB" id="9802241at2"/>
<comment type="pathway">
    <text evidence="5 8">Amino-acid biosynthesis; L-lysine biosynthesis via DAP pathway; L-lysine from DL-2,6-diaminopimelate: step 1/1.</text>
</comment>
<evidence type="ECO:0000256" key="1">
    <source>
        <dbReference type="ARBA" id="ARBA00001933"/>
    </source>
</evidence>
<evidence type="ECO:0000259" key="9">
    <source>
        <dbReference type="Pfam" id="PF00278"/>
    </source>
</evidence>
<feature type="domain" description="Orn/DAP/Arg decarboxylase 2 C-terminal" evidence="9">
    <location>
        <begin position="35"/>
        <end position="387"/>
    </location>
</feature>
<keyword evidence="4 5" id="KW-0456">Lyase</keyword>
<dbReference type="PANTHER" id="PTHR43727">
    <property type="entry name" value="DIAMINOPIMELATE DECARBOXYLASE"/>
    <property type="match status" value="1"/>
</dbReference>
<dbReference type="PROSITE" id="PS00879">
    <property type="entry name" value="ODR_DC_2_2"/>
    <property type="match status" value="1"/>
</dbReference>
<dbReference type="PRINTS" id="PR01181">
    <property type="entry name" value="DAPDCRBXLASE"/>
</dbReference>
<keyword evidence="3 5" id="KW-0663">Pyridoxal phosphate</keyword>
<accession>A0A6N7ISS4</accession>
<dbReference type="GO" id="GO:0009089">
    <property type="term" value="P:lysine biosynthetic process via diaminopimelate"/>
    <property type="evidence" value="ECO:0007669"/>
    <property type="project" value="UniProtKB-UniRule"/>
</dbReference>
<dbReference type="RefSeq" id="WP_152947421.1">
    <property type="nucleotide sequence ID" value="NZ_WHYR01000034.1"/>
</dbReference>
<dbReference type="EC" id="4.1.1.20" evidence="5 6"/>
<evidence type="ECO:0000313" key="12">
    <source>
        <dbReference type="Proteomes" id="UP000441717"/>
    </source>
</evidence>
<dbReference type="InterPro" id="IPR000183">
    <property type="entry name" value="Orn/DAP/Arg_de-COase"/>
</dbReference>
<dbReference type="InterPro" id="IPR009006">
    <property type="entry name" value="Ala_racemase/Decarboxylase_C"/>
</dbReference>
<keyword evidence="5 8" id="KW-0457">Lysine biosynthesis</keyword>
<keyword evidence="12" id="KW-1185">Reference proteome</keyword>
<feature type="active site" description="Proton donor" evidence="7">
    <location>
        <position position="360"/>
    </location>
</feature>
<dbReference type="Proteomes" id="UP000441717">
    <property type="component" value="Unassembled WGS sequence"/>
</dbReference>
<dbReference type="UniPathway" id="UPA00034">
    <property type="reaction ID" value="UER00027"/>
</dbReference>
<organism evidence="11 12">
    <name type="scientific">Desulfofundulus thermobenzoicus</name>
    <dbReference type="NCBI Taxonomy" id="29376"/>
    <lineage>
        <taxon>Bacteria</taxon>
        <taxon>Bacillati</taxon>
        <taxon>Bacillota</taxon>
        <taxon>Clostridia</taxon>
        <taxon>Eubacteriales</taxon>
        <taxon>Peptococcaceae</taxon>
        <taxon>Desulfofundulus</taxon>
    </lineage>
</organism>
<feature type="domain" description="Orn/DAP/Arg decarboxylase 2 N-terminal" evidence="10">
    <location>
        <begin position="43"/>
        <end position="295"/>
    </location>
</feature>
<dbReference type="PANTHER" id="PTHR43727:SF2">
    <property type="entry name" value="GROUP IV DECARBOXYLASE"/>
    <property type="match status" value="1"/>
</dbReference>
<dbReference type="GO" id="GO:0030170">
    <property type="term" value="F:pyridoxal phosphate binding"/>
    <property type="evidence" value="ECO:0007669"/>
    <property type="project" value="UniProtKB-UniRule"/>
</dbReference>
<comment type="catalytic activity">
    <reaction evidence="5 8">
        <text>meso-2,6-diaminopimelate + H(+) = L-lysine + CO2</text>
        <dbReference type="Rhea" id="RHEA:15101"/>
        <dbReference type="ChEBI" id="CHEBI:15378"/>
        <dbReference type="ChEBI" id="CHEBI:16526"/>
        <dbReference type="ChEBI" id="CHEBI:32551"/>
        <dbReference type="ChEBI" id="CHEBI:57791"/>
        <dbReference type="EC" id="4.1.1.20"/>
    </reaction>
</comment>
<feature type="binding site" evidence="5">
    <location>
        <position position="292"/>
    </location>
    <ligand>
        <name>substrate</name>
    </ligand>
</feature>
<dbReference type="PRINTS" id="PR01179">
    <property type="entry name" value="ODADCRBXLASE"/>
</dbReference>
<evidence type="ECO:0000256" key="6">
    <source>
        <dbReference type="NCBIfam" id="TIGR01048"/>
    </source>
</evidence>
<dbReference type="GO" id="GO:0008836">
    <property type="term" value="F:diaminopimelate decarboxylase activity"/>
    <property type="evidence" value="ECO:0007669"/>
    <property type="project" value="UniProtKB-UniRule"/>
</dbReference>
<feature type="binding site" evidence="5">
    <location>
        <position position="361"/>
    </location>
    <ligand>
        <name>substrate</name>
    </ligand>
</feature>
<name>A0A6N7ISS4_9FIRM</name>
<dbReference type="InterPro" id="IPR002986">
    <property type="entry name" value="DAP_deCOOHase_LysA"/>
</dbReference>
<dbReference type="SUPFAM" id="SSF50621">
    <property type="entry name" value="Alanine racemase C-terminal domain-like"/>
    <property type="match status" value="1"/>
</dbReference>
<feature type="binding site" evidence="5">
    <location>
        <begin position="289"/>
        <end position="292"/>
    </location>
    <ligand>
        <name>pyridoxal 5'-phosphate</name>
        <dbReference type="ChEBI" id="CHEBI:597326"/>
    </ligand>
</feature>
<comment type="subunit">
    <text evidence="5">Homodimer.</text>
</comment>
<dbReference type="Pfam" id="PF02784">
    <property type="entry name" value="Orn_Arg_deC_N"/>
    <property type="match status" value="1"/>
</dbReference>
<dbReference type="InterPro" id="IPR022657">
    <property type="entry name" value="De-COase2_CS"/>
</dbReference>
<proteinExistence type="inferred from homology"/>
<dbReference type="HAMAP" id="MF_02120">
    <property type="entry name" value="LysA"/>
    <property type="match status" value="1"/>
</dbReference>
<keyword evidence="2 5" id="KW-0210">Decarboxylase</keyword>
<evidence type="ECO:0000313" key="11">
    <source>
        <dbReference type="EMBL" id="MQL52981.1"/>
    </source>
</evidence>
<feature type="binding site" evidence="5">
    <location>
        <position position="333"/>
    </location>
    <ligand>
        <name>substrate</name>
    </ligand>
</feature>